<dbReference type="InterPro" id="IPR036412">
    <property type="entry name" value="HAD-like_sf"/>
</dbReference>
<evidence type="ECO:0000256" key="3">
    <source>
        <dbReference type="ARBA" id="ARBA00022723"/>
    </source>
</evidence>
<dbReference type="Pfam" id="PF13242">
    <property type="entry name" value="Hydrolase_like"/>
    <property type="match status" value="1"/>
</dbReference>
<dbReference type="EMBL" id="HBIM01011169">
    <property type="protein sequence ID" value="CAE0411999.1"/>
    <property type="molecule type" value="Transcribed_RNA"/>
</dbReference>
<keyword evidence="3" id="KW-0479">Metal-binding</keyword>
<accession>A0A7S3P8U2</accession>
<dbReference type="Pfam" id="PF13344">
    <property type="entry name" value="Hydrolase_6"/>
    <property type="match status" value="1"/>
</dbReference>
<gene>
    <name evidence="6" type="ORF">ACOF00016_LOCUS9281</name>
</gene>
<dbReference type="InterPro" id="IPR023214">
    <property type="entry name" value="HAD_sf"/>
</dbReference>
<dbReference type="GO" id="GO:0005737">
    <property type="term" value="C:cytoplasm"/>
    <property type="evidence" value="ECO:0007669"/>
    <property type="project" value="TreeGrafter"/>
</dbReference>
<evidence type="ECO:0000256" key="5">
    <source>
        <dbReference type="ARBA" id="ARBA00039666"/>
    </source>
</evidence>
<evidence type="ECO:0000313" key="6">
    <source>
        <dbReference type="EMBL" id="CAE0411999.1"/>
    </source>
</evidence>
<dbReference type="Gene3D" id="3.40.50.1000">
    <property type="entry name" value="HAD superfamily/HAD-like"/>
    <property type="match status" value="2"/>
</dbReference>
<dbReference type="NCBIfam" id="TIGR01458">
    <property type="entry name" value="HAD-SF-IIA-hyp3"/>
    <property type="match status" value="1"/>
</dbReference>
<dbReference type="GO" id="GO:0046872">
    <property type="term" value="F:metal ion binding"/>
    <property type="evidence" value="ECO:0007669"/>
    <property type="project" value="UniProtKB-KW"/>
</dbReference>
<dbReference type="GO" id="GO:0016791">
    <property type="term" value="F:phosphatase activity"/>
    <property type="evidence" value="ECO:0007669"/>
    <property type="project" value="InterPro"/>
</dbReference>
<dbReference type="InterPro" id="IPR006357">
    <property type="entry name" value="HAD-SF_hydro_IIA"/>
</dbReference>
<name>A0A7S3P8U2_9STRA</name>
<evidence type="ECO:0000256" key="4">
    <source>
        <dbReference type="ARBA" id="ARBA00022842"/>
    </source>
</evidence>
<reference evidence="6" key="1">
    <citation type="submission" date="2021-01" db="EMBL/GenBank/DDBJ databases">
        <authorList>
            <person name="Corre E."/>
            <person name="Pelletier E."/>
            <person name="Niang G."/>
            <person name="Scheremetjew M."/>
            <person name="Finn R."/>
            <person name="Kale V."/>
            <person name="Holt S."/>
            <person name="Cochrane G."/>
            <person name="Meng A."/>
            <person name="Brown T."/>
            <person name="Cohen L."/>
        </authorList>
    </citation>
    <scope>NUCLEOTIDE SEQUENCE</scope>
    <source>
        <strain evidence="6">CCMP127</strain>
    </source>
</reference>
<sequence length="273" mass="29468">MMIRGVLIDLSGTLHVGDTLIPGAVQALDRLRQSNYRIRFLTNTSAKSSTALRAQLETMGIQMQPEEDDEDQLVTSVLATRHYLLQQQNPTNQGQLRPFCLMEDTSDLKGVPLDPPHNCVVVGLAPSQFHYASLNQAFRILLEHPDGLIAIHRANYLRDGTDGGLSLGPGGFVAALETASGCQPAKVMGKPSAEFFASALWDDLPSDQVCMIGDDVIQDIQGAANAGIGMRVLVQTGKYREGDQAKLPDGVVSATVPSIVEAVEYILDKDCHS</sequence>
<evidence type="ECO:0000256" key="1">
    <source>
        <dbReference type="ARBA" id="ARBA00001946"/>
    </source>
</evidence>
<dbReference type="AlphaFoldDB" id="A0A7S3P8U2"/>
<dbReference type="SUPFAM" id="SSF56784">
    <property type="entry name" value="HAD-like"/>
    <property type="match status" value="1"/>
</dbReference>
<organism evidence="6">
    <name type="scientific">Amphora coffeiformis</name>
    <dbReference type="NCBI Taxonomy" id="265554"/>
    <lineage>
        <taxon>Eukaryota</taxon>
        <taxon>Sar</taxon>
        <taxon>Stramenopiles</taxon>
        <taxon>Ochrophyta</taxon>
        <taxon>Bacillariophyta</taxon>
        <taxon>Bacillariophyceae</taxon>
        <taxon>Bacillariophycidae</taxon>
        <taxon>Thalassiophysales</taxon>
        <taxon>Catenulaceae</taxon>
        <taxon>Amphora</taxon>
    </lineage>
</organism>
<proteinExistence type="inferred from homology"/>
<dbReference type="PANTHER" id="PTHR19288">
    <property type="entry name" value="4-NITROPHENYLPHOSPHATASE-RELATED"/>
    <property type="match status" value="1"/>
</dbReference>
<comment type="similarity">
    <text evidence="2">Belongs to the HAD-like hydrolase superfamily.</text>
</comment>
<evidence type="ECO:0000256" key="2">
    <source>
        <dbReference type="ARBA" id="ARBA00007958"/>
    </source>
</evidence>
<keyword evidence="4" id="KW-0460">Magnesium</keyword>
<dbReference type="PANTHER" id="PTHR19288:SF46">
    <property type="entry name" value="HALOACID DEHALOGENASE-LIKE HYDROLASE DOMAIN-CONTAINING PROTEIN 2"/>
    <property type="match status" value="1"/>
</dbReference>
<comment type="cofactor">
    <cofactor evidence="1">
        <name>Mg(2+)</name>
        <dbReference type="ChEBI" id="CHEBI:18420"/>
    </cofactor>
</comment>
<dbReference type="InterPro" id="IPR006355">
    <property type="entry name" value="LHPP/HDHD2"/>
</dbReference>
<protein>
    <recommendedName>
        <fullName evidence="5">Haloacid dehalogenase-like hydrolase domain-containing protein 2</fullName>
    </recommendedName>
</protein>